<keyword evidence="3" id="KW-1185">Reference proteome</keyword>
<comment type="caution">
    <text evidence="2">The sequence shown here is derived from an EMBL/GenBank/DDBJ whole genome shotgun (WGS) entry which is preliminary data.</text>
</comment>
<dbReference type="AlphaFoldDB" id="A0A2N5SAJ6"/>
<accession>A0A2N5SAJ6</accession>
<feature type="compositionally biased region" description="Basic residues" evidence="1">
    <location>
        <begin position="141"/>
        <end position="150"/>
    </location>
</feature>
<protein>
    <submittedName>
        <fullName evidence="2">Uncharacterized protein</fullName>
    </submittedName>
</protein>
<feature type="compositionally biased region" description="Basic residues" evidence="1">
    <location>
        <begin position="35"/>
        <end position="44"/>
    </location>
</feature>
<proteinExistence type="predicted"/>
<dbReference type="EMBL" id="PGCJ01001066">
    <property type="protein sequence ID" value="PLW10281.1"/>
    <property type="molecule type" value="Genomic_DNA"/>
</dbReference>
<organism evidence="2 3">
    <name type="scientific">Puccinia coronata f. sp. avenae</name>
    <dbReference type="NCBI Taxonomy" id="200324"/>
    <lineage>
        <taxon>Eukaryota</taxon>
        <taxon>Fungi</taxon>
        <taxon>Dikarya</taxon>
        <taxon>Basidiomycota</taxon>
        <taxon>Pucciniomycotina</taxon>
        <taxon>Pucciniomycetes</taxon>
        <taxon>Pucciniales</taxon>
        <taxon>Pucciniaceae</taxon>
        <taxon>Puccinia</taxon>
    </lineage>
</organism>
<name>A0A2N5SAJ6_9BASI</name>
<feature type="compositionally biased region" description="Polar residues" evidence="1">
    <location>
        <begin position="96"/>
        <end position="114"/>
    </location>
</feature>
<feature type="region of interest" description="Disordered" evidence="1">
    <location>
        <begin position="20"/>
        <end position="154"/>
    </location>
</feature>
<dbReference type="Proteomes" id="UP000235388">
    <property type="component" value="Unassembled WGS sequence"/>
</dbReference>
<sequence length="190" mass="20995">MPSATPVIDPALSFKSNELVIAPSSKNDSGIAASQKKKPRRSLKQKIPAKNSSKSAIPKDIDSESEEKKSKEVKLDDNSNSESDSDKDKNKKSSRARNYNGTEDKQITTPNRFQTPVKPPLFFLSKPTDRESGTALPLPSKTRRSRHKYSSRSWPSIDRPLPVPLYSPLSAILRLAALGLNPIPSQPLVY</sequence>
<evidence type="ECO:0000256" key="1">
    <source>
        <dbReference type="SAM" id="MobiDB-lite"/>
    </source>
</evidence>
<feature type="compositionally biased region" description="Basic and acidic residues" evidence="1">
    <location>
        <begin position="57"/>
        <end position="77"/>
    </location>
</feature>
<reference evidence="2 3" key="1">
    <citation type="submission" date="2017-11" db="EMBL/GenBank/DDBJ databases">
        <title>De novo assembly and phasing of dikaryotic genomes from two isolates of Puccinia coronata f. sp. avenae, the causal agent of oat crown rust.</title>
        <authorList>
            <person name="Miller M.E."/>
            <person name="Zhang Y."/>
            <person name="Omidvar V."/>
            <person name="Sperschneider J."/>
            <person name="Schwessinger B."/>
            <person name="Raley C."/>
            <person name="Palmer J.M."/>
            <person name="Garnica D."/>
            <person name="Upadhyaya N."/>
            <person name="Rathjen J."/>
            <person name="Taylor J.M."/>
            <person name="Park R.F."/>
            <person name="Dodds P.N."/>
            <person name="Hirsch C.D."/>
            <person name="Kianian S.F."/>
            <person name="Figueroa M."/>
        </authorList>
    </citation>
    <scope>NUCLEOTIDE SEQUENCE [LARGE SCALE GENOMIC DNA]</scope>
    <source>
        <strain evidence="2">12NC29</strain>
    </source>
</reference>
<evidence type="ECO:0000313" key="3">
    <source>
        <dbReference type="Proteomes" id="UP000235388"/>
    </source>
</evidence>
<evidence type="ECO:0000313" key="2">
    <source>
        <dbReference type="EMBL" id="PLW10281.1"/>
    </source>
</evidence>
<gene>
    <name evidence="2" type="ORF">PCANC_23762</name>
</gene>